<protein>
    <submittedName>
        <fullName evidence="1">Uncharacterized protein</fullName>
    </submittedName>
</protein>
<proteinExistence type="predicted"/>
<evidence type="ECO:0000313" key="2">
    <source>
        <dbReference type="Proteomes" id="UP000011668"/>
    </source>
</evidence>
<comment type="caution">
    <text evidence="1">The sequence shown here is derived from an EMBL/GenBank/DDBJ whole genome shotgun (WGS) entry which is preliminary data.</text>
</comment>
<name>L8WK23_THACA</name>
<dbReference type="HOGENOM" id="CLU_3299679_0_0_1"/>
<dbReference type="Proteomes" id="UP000011668">
    <property type="component" value="Unassembled WGS sequence"/>
</dbReference>
<keyword evidence="2" id="KW-1185">Reference proteome</keyword>
<reference evidence="1 2" key="1">
    <citation type="journal article" date="2013" name="Nat. Commun.">
        <title>The evolution and pathogenic mechanisms of the rice sheath blight pathogen.</title>
        <authorList>
            <person name="Zheng A."/>
            <person name="Lin R."/>
            <person name="Xu L."/>
            <person name="Qin P."/>
            <person name="Tang C."/>
            <person name="Ai P."/>
            <person name="Zhang D."/>
            <person name="Liu Y."/>
            <person name="Sun Z."/>
            <person name="Feng H."/>
            <person name="Wang Y."/>
            <person name="Chen Y."/>
            <person name="Liang X."/>
            <person name="Fu R."/>
            <person name="Li Q."/>
            <person name="Zhang J."/>
            <person name="Yu X."/>
            <person name="Xie Z."/>
            <person name="Ding L."/>
            <person name="Guan P."/>
            <person name="Tang J."/>
            <person name="Liang Y."/>
            <person name="Wang S."/>
            <person name="Deng Q."/>
            <person name="Li S."/>
            <person name="Zhu J."/>
            <person name="Wang L."/>
            <person name="Liu H."/>
            <person name="Li P."/>
        </authorList>
    </citation>
    <scope>NUCLEOTIDE SEQUENCE [LARGE SCALE GENOMIC DNA]</scope>
    <source>
        <strain evidence="2">AG-1 IA</strain>
    </source>
</reference>
<evidence type="ECO:0000313" key="1">
    <source>
        <dbReference type="EMBL" id="ELU37092.1"/>
    </source>
</evidence>
<sequence>MPQKPCSRLLGTRTFGVMLTKLYGSPSSFSYEDKHGTFGA</sequence>
<organism evidence="1 2">
    <name type="scientific">Thanatephorus cucumeris (strain AG1-IA)</name>
    <name type="common">Rice sheath blight fungus</name>
    <name type="synonym">Rhizoctonia solani</name>
    <dbReference type="NCBI Taxonomy" id="983506"/>
    <lineage>
        <taxon>Eukaryota</taxon>
        <taxon>Fungi</taxon>
        <taxon>Dikarya</taxon>
        <taxon>Basidiomycota</taxon>
        <taxon>Agaricomycotina</taxon>
        <taxon>Agaricomycetes</taxon>
        <taxon>Cantharellales</taxon>
        <taxon>Ceratobasidiaceae</taxon>
        <taxon>Rhizoctonia</taxon>
        <taxon>Rhizoctonia solani AG-1</taxon>
    </lineage>
</organism>
<dbReference type="EMBL" id="AFRT01002870">
    <property type="protein sequence ID" value="ELU37092.1"/>
    <property type="molecule type" value="Genomic_DNA"/>
</dbReference>
<dbReference type="AlphaFoldDB" id="L8WK23"/>
<gene>
    <name evidence="1" type="ORF">AG1IA_08878</name>
</gene>
<accession>L8WK23</accession>